<dbReference type="InterPro" id="IPR021527">
    <property type="entry name" value="DUF2795"/>
</dbReference>
<dbReference type="Pfam" id="PF11387">
    <property type="entry name" value="DUF2795"/>
    <property type="match status" value="1"/>
</dbReference>
<dbReference type="AlphaFoldDB" id="A0A7X6HCU0"/>
<keyword evidence="2" id="KW-1185">Reference proteome</keyword>
<dbReference type="EMBL" id="JAAZSQ010000004">
    <property type="protein sequence ID" value="NKX54165.1"/>
    <property type="molecule type" value="Genomic_DNA"/>
</dbReference>
<gene>
    <name evidence="1" type="ORF">HGG74_06320</name>
</gene>
<accession>A0A7X6HCU0</accession>
<evidence type="ECO:0000313" key="1">
    <source>
        <dbReference type="EMBL" id="NKX54165.1"/>
    </source>
</evidence>
<evidence type="ECO:0000313" key="2">
    <source>
        <dbReference type="Proteomes" id="UP000544090"/>
    </source>
</evidence>
<dbReference type="Proteomes" id="UP000544090">
    <property type="component" value="Unassembled WGS sequence"/>
</dbReference>
<proteinExistence type="predicted"/>
<name>A0A7X6HCU0_9MICC</name>
<organism evidence="1 2">
    <name type="scientific">Arthrobacter mobilis</name>
    <dbReference type="NCBI Taxonomy" id="2724944"/>
    <lineage>
        <taxon>Bacteria</taxon>
        <taxon>Bacillati</taxon>
        <taxon>Actinomycetota</taxon>
        <taxon>Actinomycetes</taxon>
        <taxon>Micrococcales</taxon>
        <taxon>Micrococcaceae</taxon>
        <taxon>Arthrobacter</taxon>
    </lineage>
</organism>
<protein>
    <submittedName>
        <fullName evidence="1">DUF2795 domain-containing protein</fullName>
    </submittedName>
</protein>
<sequence>MADKPNPIQIQKALGGVDYPASAEDLVRNAEQSGADEAVLEALRKLPRGPYETPADVSKAVSESA</sequence>
<comment type="caution">
    <text evidence="1">The sequence shown here is derived from an EMBL/GenBank/DDBJ whole genome shotgun (WGS) entry which is preliminary data.</text>
</comment>
<reference evidence="1 2" key="1">
    <citation type="submission" date="2020-04" db="EMBL/GenBank/DDBJ databases">
        <title>Arthrobacter sp. nov.</title>
        <authorList>
            <person name="Liu S."/>
        </authorList>
    </citation>
    <scope>NUCLEOTIDE SEQUENCE [LARGE SCALE GENOMIC DNA]</scope>
    <source>
        <strain evidence="1 2">E918</strain>
    </source>
</reference>
<dbReference type="RefSeq" id="WP_168485514.1">
    <property type="nucleotide sequence ID" value="NZ_JAAZSQ010000004.1"/>
</dbReference>